<dbReference type="InterPro" id="IPR007236">
    <property type="entry name" value="SlyX"/>
</dbReference>
<dbReference type="PANTHER" id="PTHR36508">
    <property type="entry name" value="PROTEIN SLYX"/>
    <property type="match status" value="1"/>
</dbReference>
<name>C3XCH8_OXAFO</name>
<dbReference type="eggNOG" id="COG2900">
    <property type="taxonomic scope" value="Bacteria"/>
</dbReference>
<dbReference type="HOGENOM" id="CLU_180796_5_1_4"/>
<keyword evidence="1" id="KW-0175">Coiled coil</keyword>
<dbReference type="GeneID" id="77134058"/>
<dbReference type="Pfam" id="PF04102">
    <property type="entry name" value="SlyX"/>
    <property type="match status" value="1"/>
</dbReference>
<organism evidence="2 3">
    <name type="scientific">Oxalobacter formigenes OXCC13</name>
    <dbReference type="NCBI Taxonomy" id="556269"/>
    <lineage>
        <taxon>Bacteria</taxon>
        <taxon>Pseudomonadati</taxon>
        <taxon>Pseudomonadota</taxon>
        <taxon>Betaproteobacteria</taxon>
        <taxon>Burkholderiales</taxon>
        <taxon>Oxalobacteraceae</taxon>
        <taxon>Oxalobacter</taxon>
    </lineage>
</organism>
<dbReference type="EMBL" id="GG658170">
    <property type="protein sequence ID" value="EEO30904.1"/>
    <property type="molecule type" value="Genomic_DNA"/>
</dbReference>
<dbReference type="AlphaFoldDB" id="C3XCH8"/>
<dbReference type="Proteomes" id="UP000005089">
    <property type="component" value="Unassembled WGS sequence"/>
</dbReference>
<gene>
    <name evidence="2" type="ORF">OFBG_01932</name>
</gene>
<reference evidence="2 3" key="1">
    <citation type="submission" date="2009-02" db="EMBL/GenBank/DDBJ databases">
        <title>The Genome Sequence of Oxalobacter formigenes OXCC13.</title>
        <authorList>
            <consortium name="The Broad Institute Genome Sequencing Platform"/>
            <person name="Ward D."/>
            <person name="Young S.K."/>
            <person name="Kodira C.D."/>
            <person name="Zeng Q."/>
            <person name="Koehrsen M."/>
            <person name="Alvarado L."/>
            <person name="Berlin A."/>
            <person name="Borenstein D."/>
            <person name="Chen Z."/>
            <person name="Engels R."/>
            <person name="Freedman E."/>
            <person name="Gellesch M."/>
            <person name="Goldberg J."/>
            <person name="Griggs A."/>
            <person name="Gujja S."/>
            <person name="Heiman D."/>
            <person name="Hepburn T."/>
            <person name="Howarth C."/>
            <person name="Jen D."/>
            <person name="Larson L."/>
            <person name="Lewis B."/>
            <person name="Mehta T."/>
            <person name="Park D."/>
            <person name="Pearson M."/>
            <person name="Roberts A."/>
            <person name="Saif S."/>
            <person name="Shea T."/>
            <person name="Shenoy N."/>
            <person name="Sisk P."/>
            <person name="Stolte C."/>
            <person name="Sykes S."/>
            <person name="Walk T."/>
            <person name="White J."/>
            <person name="Yandava C."/>
            <person name="Allison M.J."/>
            <person name="Lander E."/>
            <person name="Nusbaum C."/>
            <person name="Galagan J."/>
            <person name="Birren B."/>
        </authorList>
    </citation>
    <scope>NUCLEOTIDE SEQUENCE [LARGE SCALE GENOMIC DNA]</scope>
    <source>
        <strain evidence="2 3">OXCC13</strain>
    </source>
</reference>
<evidence type="ECO:0000313" key="2">
    <source>
        <dbReference type="EMBL" id="EEO30904.1"/>
    </source>
</evidence>
<evidence type="ECO:0000256" key="1">
    <source>
        <dbReference type="SAM" id="Coils"/>
    </source>
</evidence>
<dbReference type="RefSeq" id="WP_005882469.1">
    <property type="nucleotide sequence ID" value="NZ_CP019430.1"/>
</dbReference>
<sequence length="68" mass="8241">METAKMEERFVDLEIRISHQEDMIDELNKLVYQQQVKIDQLEAVLKDMAKRIIELENDRTINERPPHY</sequence>
<protein>
    <submittedName>
        <fullName evidence="2">SlyX family protein</fullName>
    </submittedName>
</protein>
<dbReference type="STRING" id="847.BRW83_0148"/>
<accession>C3XCH8</accession>
<feature type="coiled-coil region" evidence="1">
    <location>
        <begin position="24"/>
        <end position="58"/>
    </location>
</feature>
<keyword evidence="3" id="KW-1185">Reference proteome</keyword>
<evidence type="ECO:0000313" key="3">
    <source>
        <dbReference type="Proteomes" id="UP000005089"/>
    </source>
</evidence>
<proteinExistence type="predicted"/>
<dbReference type="PANTHER" id="PTHR36508:SF1">
    <property type="entry name" value="PROTEIN SLYX"/>
    <property type="match status" value="1"/>
</dbReference>
<dbReference type="Gene3D" id="1.20.5.300">
    <property type="match status" value="1"/>
</dbReference>